<dbReference type="RefSeq" id="WP_165268804.1">
    <property type="nucleotide sequence ID" value="NZ_JAALLS010000012.1"/>
</dbReference>
<keyword evidence="1" id="KW-0812">Transmembrane</keyword>
<dbReference type="AlphaFoldDB" id="A0A6M1T9N9"/>
<dbReference type="EMBL" id="JAALLS010000012">
    <property type="protein sequence ID" value="NGP88751.1"/>
    <property type="molecule type" value="Genomic_DNA"/>
</dbReference>
<evidence type="ECO:0000313" key="3">
    <source>
        <dbReference type="Proteomes" id="UP000479132"/>
    </source>
</evidence>
<evidence type="ECO:0000256" key="1">
    <source>
        <dbReference type="SAM" id="Phobius"/>
    </source>
</evidence>
<proteinExistence type="predicted"/>
<feature type="transmembrane region" description="Helical" evidence="1">
    <location>
        <begin position="57"/>
        <end position="76"/>
    </location>
</feature>
<keyword evidence="1" id="KW-0472">Membrane</keyword>
<sequence length="159" mass="17910">MSEYNIRKGLKVAGAGFIASLAMFLLIFLGINVLEFAPFNVPPSAAFLYNLGVENQIYALLLHFAYGMFWSFVLVYTFEEDTTIKKALLLSITLWVFMMLVYSPLIGWGIFGFGYAQSLAPDHPLFLKGTASYIIITLLVHLVYGYILGFLDSRWIGKK</sequence>
<accession>A0A6M1T9N9</accession>
<dbReference type="Proteomes" id="UP000479132">
    <property type="component" value="Unassembled WGS sequence"/>
</dbReference>
<gene>
    <name evidence="2" type="ORF">G3569_10315</name>
</gene>
<keyword evidence="1" id="KW-1133">Transmembrane helix</keyword>
<evidence type="ECO:0000313" key="2">
    <source>
        <dbReference type="EMBL" id="NGP88751.1"/>
    </source>
</evidence>
<organism evidence="2 3">
    <name type="scientific">Fodinibius halophilus</name>
    <dbReference type="NCBI Taxonomy" id="1736908"/>
    <lineage>
        <taxon>Bacteria</taxon>
        <taxon>Pseudomonadati</taxon>
        <taxon>Balneolota</taxon>
        <taxon>Balneolia</taxon>
        <taxon>Balneolales</taxon>
        <taxon>Balneolaceae</taxon>
        <taxon>Fodinibius</taxon>
    </lineage>
</organism>
<protein>
    <recommendedName>
        <fullName evidence="4">DUF1440 domain-containing protein</fullName>
    </recommendedName>
</protein>
<evidence type="ECO:0008006" key="4">
    <source>
        <dbReference type="Google" id="ProtNLM"/>
    </source>
</evidence>
<keyword evidence="3" id="KW-1185">Reference proteome</keyword>
<feature type="transmembrane region" description="Helical" evidence="1">
    <location>
        <begin position="131"/>
        <end position="151"/>
    </location>
</feature>
<feature type="transmembrane region" description="Helical" evidence="1">
    <location>
        <begin position="12"/>
        <end position="37"/>
    </location>
</feature>
<comment type="caution">
    <text evidence="2">The sequence shown here is derived from an EMBL/GenBank/DDBJ whole genome shotgun (WGS) entry which is preliminary data.</text>
</comment>
<reference evidence="2 3" key="1">
    <citation type="submission" date="2020-02" db="EMBL/GenBank/DDBJ databases">
        <title>Aliifodinibius halophilus 2W32, complete genome.</title>
        <authorList>
            <person name="Li Y."/>
            <person name="Wu S."/>
        </authorList>
    </citation>
    <scope>NUCLEOTIDE SEQUENCE [LARGE SCALE GENOMIC DNA]</scope>
    <source>
        <strain evidence="2 3">2W32</strain>
    </source>
</reference>
<name>A0A6M1T9N9_9BACT</name>
<feature type="transmembrane region" description="Helical" evidence="1">
    <location>
        <begin position="88"/>
        <end position="111"/>
    </location>
</feature>